<dbReference type="GO" id="GO:0003676">
    <property type="term" value="F:nucleic acid binding"/>
    <property type="evidence" value="ECO:0007669"/>
    <property type="project" value="InterPro"/>
</dbReference>
<gene>
    <name evidence="3" type="ORF">J1N35_040325</name>
</gene>
<reference evidence="3 4" key="1">
    <citation type="journal article" date="2021" name="Plant Biotechnol. J.">
        <title>Multi-omics assisted identification of the key and species-specific regulatory components of drought-tolerant mechanisms in Gossypium stocksii.</title>
        <authorList>
            <person name="Yu D."/>
            <person name="Ke L."/>
            <person name="Zhang D."/>
            <person name="Wu Y."/>
            <person name="Sun Y."/>
            <person name="Mei J."/>
            <person name="Sun J."/>
            <person name="Sun Y."/>
        </authorList>
    </citation>
    <scope>NUCLEOTIDE SEQUENCE [LARGE SCALE GENOMIC DNA]</scope>
    <source>
        <strain evidence="4">cv. E1</strain>
        <tissue evidence="3">Leaf</tissue>
    </source>
</reference>
<dbReference type="PANTHER" id="PTHR47074">
    <property type="entry name" value="BNAC02G40300D PROTEIN"/>
    <property type="match status" value="1"/>
</dbReference>
<organism evidence="3 4">
    <name type="scientific">Gossypium stocksii</name>
    <dbReference type="NCBI Taxonomy" id="47602"/>
    <lineage>
        <taxon>Eukaryota</taxon>
        <taxon>Viridiplantae</taxon>
        <taxon>Streptophyta</taxon>
        <taxon>Embryophyta</taxon>
        <taxon>Tracheophyta</taxon>
        <taxon>Spermatophyta</taxon>
        <taxon>Magnoliopsida</taxon>
        <taxon>eudicotyledons</taxon>
        <taxon>Gunneridae</taxon>
        <taxon>Pentapetalae</taxon>
        <taxon>rosids</taxon>
        <taxon>malvids</taxon>
        <taxon>Malvales</taxon>
        <taxon>Malvaceae</taxon>
        <taxon>Malvoideae</taxon>
        <taxon>Gossypium</taxon>
    </lineage>
</organism>
<dbReference type="AlphaFoldDB" id="A0A9D3UDC3"/>
<dbReference type="Proteomes" id="UP000828251">
    <property type="component" value="Unassembled WGS sequence"/>
</dbReference>
<dbReference type="CDD" id="cd06222">
    <property type="entry name" value="RNase_H_like"/>
    <property type="match status" value="1"/>
</dbReference>
<comment type="caution">
    <text evidence="3">The sequence shown here is derived from an EMBL/GenBank/DDBJ whole genome shotgun (WGS) entry which is preliminary data.</text>
</comment>
<protein>
    <recommendedName>
        <fullName evidence="2">RNase H type-1 domain-containing protein</fullName>
    </recommendedName>
</protein>
<keyword evidence="1" id="KW-1133">Transmembrane helix</keyword>
<dbReference type="InterPro" id="IPR002156">
    <property type="entry name" value="RNaseH_domain"/>
</dbReference>
<evidence type="ECO:0000259" key="2">
    <source>
        <dbReference type="Pfam" id="PF13456"/>
    </source>
</evidence>
<proteinExistence type="predicted"/>
<dbReference type="SUPFAM" id="SSF53098">
    <property type="entry name" value="Ribonuclease H-like"/>
    <property type="match status" value="1"/>
</dbReference>
<accession>A0A9D3UDC3</accession>
<dbReference type="InterPro" id="IPR052929">
    <property type="entry name" value="RNase_H-like_EbsB-rel"/>
</dbReference>
<keyword evidence="1" id="KW-0472">Membrane</keyword>
<dbReference type="InterPro" id="IPR044730">
    <property type="entry name" value="RNase_H-like_dom_plant"/>
</dbReference>
<dbReference type="PANTHER" id="PTHR47074:SF48">
    <property type="entry name" value="POLYNUCLEOTIDYL TRANSFERASE, RIBONUCLEASE H-LIKE SUPERFAMILY PROTEIN"/>
    <property type="match status" value="1"/>
</dbReference>
<dbReference type="InterPro" id="IPR036397">
    <property type="entry name" value="RNaseH_sf"/>
</dbReference>
<dbReference type="EMBL" id="JAIQCV010000012">
    <property type="protein sequence ID" value="KAH1038582.1"/>
    <property type="molecule type" value="Genomic_DNA"/>
</dbReference>
<evidence type="ECO:0000256" key="1">
    <source>
        <dbReference type="SAM" id="Phobius"/>
    </source>
</evidence>
<dbReference type="InterPro" id="IPR012337">
    <property type="entry name" value="RNaseH-like_sf"/>
</dbReference>
<evidence type="ECO:0000313" key="4">
    <source>
        <dbReference type="Proteomes" id="UP000828251"/>
    </source>
</evidence>
<dbReference type="GO" id="GO:0004523">
    <property type="term" value="F:RNA-DNA hybrid ribonuclease activity"/>
    <property type="evidence" value="ECO:0007669"/>
    <property type="project" value="InterPro"/>
</dbReference>
<name>A0A9D3UDC3_9ROSI</name>
<dbReference type="Gene3D" id="3.30.420.10">
    <property type="entry name" value="Ribonuclease H-like superfamily/Ribonuclease H"/>
    <property type="match status" value="1"/>
</dbReference>
<feature type="domain" description="RNase H type-1" evidence="2">
    <location>
        <begin position="84"/>
        <end position="178"/>
    </location>
</feature>
<dbReference type="Pfam" id="PF13456">
    <property type="entry name" value="RVT_3"/>
    <property type="match status" value="1"/>
</dbReference>
<evidence type="ECO:0000313" key="3">
    <source>
        <dbReference type="EMBL" id="KAH1038582.1"/>
    </source>
</evidence>
<sequence length="224" mass="25961">MDAARVLDKKALSDFVTVLWNIWNSRNNKVFRNEEEEARVTWERAAVLSHEFRIFNLLETPMLPKPTVVKVWKKPGHGSVKINIDAATSERKMSFGIVARDHDGFVLGGRAGVLEKKVQAEWAELYTLEECMKFAQTKRWPKLEIETDCVSLVNRINGKSVDFSTIGFRIKEIFNLVQWDCIVSFFGPHVVVIRLRMAFVNGLWLIIVIRILIWITRWKSMILS</sequence>
<keyword evidence="4" id="KW-1185">Reference proteome</keyword>
<keyword evidence="1" id="KW-0812">Transmembrane</keyword>
<feature type="transmembrane region" description="Helical" evidence="1">
    <location>
        <begin position="197"/>
        <end position="215"/>
    </location>
</feature>
<dbReference type="OrthoDB" id="994311at2759"/>